<gene>
    <name evidence="1" type="ORF">ACFONJ_12020</name>
</gene>
<evidence type="ECO:0000313" key="1">
    <source>
        <dbReference type="EMBL" id="MFC3756698.1"/>
    </source>
</evidence>
<proteinExistence type="predicted"/>
<dbReference type="RefSeq" id="WP_290297363.1">
    <property type="nucleotide sequence ID" value="NZ_JAUFQR010000001.1"/>
</dbReference>
<keyword evidence="2" id="KW-1185">Reference proteome</keyword>
<comment type="caution">
    <text evidence="1">The sequence shown here is derived from an EMBL/GenBank/DDBJ whole genome shotgun (WGS) entry which is preliminary data.</text>
</comment>
<evidence type="ECO:0000313" key="2">
    <source>
        <dbReference type="Proteomes" id="UP001595735"/>
    </source>
</evidence>
<accession>A0ABV7XXX5</accession>
<reference evidence="2" key="1">
    <citation type="journal article" date="2019" name="Int. J. Syst. Evol. Microbiol.">
        <title>The Global Catalogue of Microorganisms (GCM) 10K type strain sequencing project: providing services to taxonomists for standard genome sequencing and annotation.</title>
        <authorList>
            <consortium name="The Broad Institute Genomics Platform"/>
            <consortium name="The Broad Institute Genome Sequencing Center for Infectious Disease"/>
            <person name="Wu L."/>
            <person name="Ma J."/>
        </authorList>
    </citation>
    <scope>NUCLEOTIDE SEQUENCE [LARGE SCALE GENOMIC DNA]</scope>
    <source>
        <strain evidence="2">CECT 7798</strain>
    </source>
</reference>
<organism evidence="1 2">
    <name type="scientific">Chryseobacterium tructae</name>
    <dbReference type="NCBI Taxonomy" id="1037380"/>
    <lineage>
        <taxon>Bacteria</taxon>
        <taxon>Pseudomonadati</taxon>
        <taxon>Bacteroidota</taxon>
        <taxon>Flavobacteriia</taxon>
        <taxon>Flavobacteriales</taxon>
        <taxon>Weeksellaceae</taxon>
        <taxon>Chryseobacterium group</taxon>
        <taxon>Chryseobacterium</taxon>
    </lineage>
</organism>
<name>A0ABV7XXX5_9FLAO</name>
<protein>
    <submittedName>
        <fullName evidence="1">Uncharacterized protein</fullName>
    </submittedName>
</protein>
<dbReference type="EMBL" id="JBHRYO010000002">
    <property type="protein sequence ID" value="MFC3756698.1"/>
    <property type="molecule type" value="Genomic_DNA"/>
</dbReference>
<dbReference type="PROSITE" id="PS51257">
    <property type="entry name" value="PROKAR_LIPOPROTEIN"/>
    <property type="match status" value="1"/>
</dbReference>
<sequence length="216" mass="25664">MIYPKPYIAIFILITFLFSCHEKTKKTSEPAFKKEIIKLDGYTKENYNKQYTYYWVAKDTSDLKFTLYERKSDSTVLWTINHEKQIDFSVLLDSLNNAIPEIRKDFDLYKINSLVFEQPLYYPDLNRALTTSYQKKFGETPINYPKLNEFLLSAAITPQLNTFLKPLHKKVKNYSMEKFHLQGKEQIIKYYPHMNFDNYPSFTLSGIGIYVHLEEL</sequence>
<dbReference type="Proteomes" id="UP001595735">
    <property type="component" value="Unassembled WGS sequence"/>
</dbReference>